<proteinExistence type="predicted"/>
<reference evidence="1 4" key="2">
    <citation type="submission" date="2018-08" db="EMBL/GenBank/DDBJ databases">
        <title>Genome sequencing of Cutibacterium acnes KCOM 1315.</title>
        <authorList>
            <person name="Kook J.-K."/>
            <person name="Park S.-N."/>
            <person name="Lim Y.K."/>
        </authorList>
    </citation>
    <scope>NUCLEOTIDE SEQUENCE [LARGE SCALE GENOMIC DNA]</scope>
    <source>
        <strain evidence="1 4">KCOM 1315</strain>
    </source>
</reference>
<dbReference type="GeneID" id="92858360"/>
<accession>A0A2B7JST4</accession>
<dbReference type="EMBL" id="MVCE01000003">
    <property type="protein sequence ID" value="PGF33987.1"/>
    <property type="molecule type" value="Genomic_DNA"/>
</dbReference>
<organism evidence="2 3">
    <name type="scientific">Cutibacterium acnes</name>
    <name type="common">Propionibacterium acnes</name>
    <dbReference type="NCBI Taxonomy" id="1747"/>
    <lineage>
        <taxon>Bacteria</taxon>
        <taxon>Bacillati</taxon>
        <taxon>Actinomycetota</taxon>
        <taxon>Actinomycetes</taxon>
        <taxon>Propionibacteriales</taxon>
        <taxon>Propionibacteriaceae</taxon>
        <taxon>Cutibacterium</taxon>
    </lineage>
</organism>
<dbReference type="EMBL" id="CP031442">
    <property type="protein sequence ID" value="AXM07169.1"/>
    <property type="molecule type" value="Genomic_DNA"/>
</dbReference>
<dbReference type="Proteomes" id="UP000226191">
    <property type="component" value="Unassembled WGS sequence"/>
</dbReference>
<protein>
    <submittedName>
        <fullName evidence="2">Fe3+-hydroxamate ABC transporter substrate-binding protein</fullName>
    </submittedName>
</protein>
<evidence type="ECO:0000313" key="4">
    <source>
        <dbReference type="Proteomes" id="UP000256621"/>
    </source>
</evidence>
<gene>
    <name evidence="2" type="ORF">B1B09_08880</name>
    <name evidence="1" type="ORF">DXN06_08515</name>
</gene>
<reference evidence="2 3" key="1">
    <citation type="submission" date="2017-02" db="EMBL/GenBank/DDBJ databases">
        <title>Prevalence of linear plasmids in Cutibacterium acnes isolates obtained from cancerous prostatic tissue.</title>
        <authorList>
            <person name="Davidsson S."/>
            <person name="Bruggemann H."/>
        </authorList>
    </citation>
    <scope>NUCLEOTIDE SEQUENCE [LARGE SCALE GENOMIC DNA]</scope>
    <source>
        <strain evidence="2 3">11-78</strain>
    </source>
</reference>
<evidence type="ECO:0000313" key="3">
    <source>
        <dbReference type="Proteomes" id="UP000226191"/>
    </source>
</evidence>
<dbReference type="RefSeq" id="WP_002522712.1">
    <property type="nucleotide sequence ID" value="NZ_AP019664.1"/>
</dbReference>
<dbReference type="AlphaFoldDB" id="A0A2B7JST4"/>
<evidence type="ECO:0000313" key="2">
    <source>
        <dbReference type="EMBL" id="PGF33987.1"/>
    </source>
</evidence>
<dbReference type="Proteomes" id="UP000256621">
    <property type="component" value="Chromosome"/>
</dbReference>
<sequence length="74" mass="8348">MPGALVIGESLIDVVNDGAQGVSILGVPDECRDYRLPHRREPTAHRRIRVTEDSSPPRQCLRDWHHEGELPLDL</sequence>
<evidence type="ECO:0000313" key="1">
    <source>
        <dbReference type="EMBL" id="AXM07169.1"/>
    </source>
</evidence>
<name>A0A2B7JST4_CUTAC</name>